<dbReference type="GO" id="GO:0030286">
    <property type="term" value="C:dynein complex"/>
    <property type="evidence" value="ECO:0007669"/>
    <property type="project" value="InterPro"/>
</dbReference>
<accession>A0AAV2L6B0</accession>
<dbReference type="InterPro" id="IPR026983">
    <property type="entry name" value="DHC"/>
</dbReference>
<dbReference type="Pfam" id="PF18199">
    <property type="entry name" value="Dynein_C"/>
    <property type="match status" value="1"/>
</dbReference>
<dbReference type="InterPro" id="IPR041228">
    <property type="entry name" value="Dynein_C"/>
</dbReference>
<dbReference type="PANTHER" id="PTHR46961:SF19">
    <property type="entry name" value="DYNEIN HEAVY CHAIN 5, AXONEMAL"/>
    <property type="match status" value="1"/>
</dbReference>
<dbReference type="PANTHER" id="PTHR46961">
    <property type="entry name" value="DYNEIN HEAVY CHAIN 1, AXONEMAL-LIKE PROTEIN"/>
    <property type="match status" value="1"/>
</dbReference>
<evidence type="ECO:0000313" key="3">
    <source>
        <dbReference type="Proteomes" id="UP001497482"/>
    </source>
</evidence>
<dbReference type="Gene3D" id="3.10.490.20">
    <property type="match status" value="1"/>
</dbReference>
<reference evidence="2 3" key="1">
    <citation type="submission" date="2024-04" db="EMBL/GenBank/DDBJ databases">
        <authorList>
            <person name="Waldvogel A.-M."/>
            <person name="Schoenle A."/>
        </authorList>
    </citation>
    <scope>NUCLEOTIDE SEQUENCE [LARGE SCALE GENOMIC DNA]</scope>
</reference>
<dbReference type="GO" id="GO:0045505">
    <property type="term" value="F:dynein intermediate chain binding"/>
    <property type="evidence" value="ECO:0007669"/>
    <property type="project" value="InterPro"/>
</dbReference>
<protein>
    <recommendedName>
        <fullName evidence="1">Dynein heavy chain C-terminal domain-containing protein</fullName>
    </recommendedName>
</protein>
<gene>
    <name evidence="2" type="ORF">KC01_LOCUS25334</name>
</gene>
<evidence type="ECO:0000313" key="2">
    <source>
        <dbReference type="EMBL" id="CAL1596695.1"/>
    </source>
</evidence>
<dbReference type="GO" id="GO:0007018">
    <property type="term" value="P:microtubule-based movement"/>
    <property type="evidence" value="ECO:0007669"/>
    <property type="project" value="InterPro"/>
</dbReference>
<sequence>MLVVVVVLLVLLLVMMQLLLVMMQLLLMTVEVLRSFEVVVVLRSFEAVMVLRSFEVVVVVLRSFEVVVVLRSFEVVEVLFSPLPVVHVYAISVGDSKMADSRRTVATYSCPVYKKPRRTDLNYIFFVSLRTNQSAEHWTLRGTALLCDCK</sequence>
<organism evidence="2 3">
    <name type="scientific">Knipowitschia caucasica</name>
    <name type="common">Caucasian dwarf goby</name>
    <name type="synonym">Pomatoschistus caucasicus</name>
    <dbReference type="NCBI Taxonomy" id="637954"/>
    <lineage>
        <taxon>Eukaryota</taxon>
        <taxon>Metazoa</taxon>
        <taxon>Chordata</taxon>
        <taxon>Craniata</taxon>
        <taxon>Vertebrata</taxon>
        <taxon>Euteleostomi</taxon>
        <taxon>Actinopterygii</taxon>
        <taxon>Neopterygii</taxon>
        <taxon>Teleostei</taxon>
        <taxon>Neoteleostei</taxon>
        <taxon>Acanthomorphata</taxon>
        <taxon>Gobiaria</taxon>
        <taxon>Gobiiformes</taxon>
        <taxon>Gobioidei</taxon>
        <taxon>Gobiidae</taxon>
        <taxon>Gobiinae</taxon>
        <taxon>Knipowitschia</taxon>
    </lineage>
</organism>
<dbReference type="EMBL" id="OZ035843">
    <property type="protein sequence ID" value="CAL1596695.1"/>
    <property type="molecule type" value="Genomic_DNA"/>
</dbReference>
<evidence type="ECO:0000259" key="1">
    <source>
        <dbReference type="Pfam" id="PF18199"/>
    </source>
</evidence>
<keyword evidence="3" id="KW-1185">Reference proteome</keyword>
<dbReference type="Proteomes" id="UP001497482">
    <property type="component" value="Chromosome 21"/>
</dbReference>
<proteinExistence type="predicted"/>
<dbReference type="AlphaFoldDB" id="A0AAV2L6B0"/>
<dbReference type="GO" id="GO:0051959">
    <property type="term" value="F:dynein light intermediate chain binding"/>
    <property type="evidence" value="ECO:0007669"/>
    <property type="project" value="InterPro"/>
</dbReference>
<feature type="domain" description="Dynein heavy chain C-terminal" evidence="1">
    <location>
        <begin position="77"/>
        <end position="147"/>
    </location>
</feature>
<dbReference type="InterPro" id="IPR043160">
    <property type="entry name" value="Dynein_C_barrel"/>
</dbReference>
<name>A0AAV2L6B0_KNICA</name>